<feature type="domain" description="RagB/SusD" evidence="7">
    <location>
        <begin position="365"/>
        <end position="480"/>
    </location>
</feature>
<feature type="domain" description="SusD-like N-terminal" evidence="8">
    <location>
        <begin position="21"/>
        <end position="229"/>
    </location>
</feature>
<keyword evidence="3" id="KW-0732">Signal</keyword>
<dbReference type="InterPro" id="IPR012944">
    <property type="entry name" value="SusD_RagB_dom"/>
</dbReference>
<dbReference type="InterPro" id="IPR019734">
    <property type="entry name" value="TPR_rpt"/>
</dbReference>
<evidence type="ECO:0000256" key="4">
    <source>
        <dbReference type="ARBA" id="ARBA00023136"/>
    </source>
</evidence>
<evidence type="ECO:0000256" key="3">
    <source>
        <dbReference type="ARBA" id="ARBA00022729"/>
    </source>
</evidence>
<dbReference type="PROSITE" id="PS50005">
    <property type="entry name" value="TPR"/>
    <property type="match status" value="1"/>
</dbReference>
<dbReference type="EMBL" id="CP119313">
    <property type="protein sequence ID" value="WEK20572.1"/>
    <property type="molecule type" value="Genomic_DNA"/>
</dbReference>
<dbReference type="PROSITE" id="PS51257">
    <property type="entry name" value="PROKAR_LIPOPROTEIN"/>
    <property type="match status" value="1"/>
</dbReference>
<dbReference type="GO" id="GO:0009279">
    <property type="term" value="C:cell outer membrane"/>
    <property type="evidence" value="ECO:0007669"/>
    <property type="project" value="UniProtKB-SubCell"/>
</dbReference>
<comment type="subcellular location">
    <subcellularLocation>
        <location evidence="1">Cell outer membrane</location>
    </subcellularLocation>
</comment>
<comment type="similarity">
    <text evidence="2">Belongs to the SusD family.</text>
</comment>
<evidence type="ECO:0000256" key="1">
    <source>
        <dbReference type="ARBA" id="ARBA00004442"/>
    </source>
</evidence>
<reference evidence="9" key="1">
    <citation type="submission" date="2023-03" db="EMBL/GenBank/DDBJ databases">
        <title>Andean soil-derived lignocellulolytic bacterial consortium as a source of novel taxa and putative plastic-active enzymes.</title>
        <authorList>
            <person name="Diaz-Garcia L."/>
            <person name="Chuvochina M."/>
            <person name="Feuerriegel G."/>
            <person name="Bunk B."/>
            <person name="Sproer C."/>
            <person name="Streit W.R."/>
            <person name="Rodriguez L.M."/>
            <person name="Overmann J."/>
            <person name="Jimenez D.J."/>
        </authorList>
    </citation>
    <scope>NUCLEOTIDE SEQUENCE</scope>
    <source>
        <strain evidence="9">MAG 3858</strain>
    </source>
</reference>
<keyword evidence="6" id="KW-0802">TPR repeat</keyword>
<feature type="repeat" description="TPR" evidence="6">
    <location>
        <begin position="218"/>
        <end position="251"/>
    </location>
</feature>
<organism evidence="9 10">
    <name type="scientific">Candidatus Pedobacter colombiensis</name>
    <dbReference type="NCBI Taxonomy" id="3121371"/>
    <lineage>
        <taxon>Bacteria</taxon>
        <taxon>Pseudomonadati</taxon>
        <taxon>Bacteroidota</taxon>
        <taxon>Sphingobacteriia</taxon>
        <taxon>Sphingobacteriales</taxon>
        <taxon>Sphingobacteriaceae</taxon>
        <taxon>Pedobacter</taxon>
    </lineage>
</organism>
<evidence type="ECO:0000313" key="10">
    <source>
        <dbReference type="Proteomes" id="UP001214530"/>
    </source>
</evidence>
<keyword evidence="5" id="KW-0998">Cell outer membrane</keyword>
<dbReference type="Proteomes" id="UP001214530">
    <property type="component" value="Chromosome"/>
</dbReference>
<dbReference type="Pfam" id="PF07980">
    <property type="entry name" value="SusD_RagB"/>
    <property type="match status" value="1"/>
</dbReference>
<evidence type="ECO:0000256" key="5">
    <source>
        <dbReference type="ARBA" id="ARBA00023237"/>
    </source>
</evidence>
<evidence type="ECO:0000313" key="9">
    <source>
        <dbReference type="EMBL" id="WEK20572.1"/>
    </source>
</evidence>
<evidence type="ECO:0000256" key="2">
    <source>
        <dbReference type="ARBA" id="ARBA00006275"/>
    </source>
</evidence>
<evidence type="ECO:0000259" key="8">
    <source>
        <dbReference type="Pfam" id="PF14322"/>
    </source>
</evidence>
<protein>
    <submittedName>
        <fullName evidence="9">RagB/SusD family nutrient uptake outer membrane protein</fullName>
    </submittedName>
</protein>
<dbReference type="Gene3D" id="1.25.40.390">
    <property type="match status" value="1"/>
</dbReference>
<dbReference type="AlphaFoldDB" id="A0AAJ5W9M6"/>
<proteinExistence type="inferred from homology"/>
<dbReference type="InterPro" id="IPR011990">
    <property type="entry name" value="TPR-like_helical_dom_sf"/>
</dbReference>
<evidence type="ECO:0000256" key="6">
    <source>
        <dbReference type="PROSITE-ProRule" id="PRU00339"/>
    </source>
</evidence>
<gene>
    <name evidence="9" type="ORF">P0Y49_05400</name>
</gene>
<dbReference type="SUPFAM" id="SSF48452">
    <property type="entry name" value="TPR-like"/>
    <property type="match status" value="1"/>
</dbReference>
<dbReference type="Pfam" id="PF14322">
    <property type="entry name" value="SusD-like_3"/>
    <property type="match status" value="1"/>
</dbReference>
<dbReference type="InterPro" id="IPR033985">
    <property type="entry name" value="SusD-like_N"/>
</dbReference>
<sequence length="483" mass="53926">MKKIFLLLVAITGIMTTGCKKFLDVKPKGYTIPSTFDDYQRLLNNQSLYRVSSAYPNFLTDDARAGERSDPNRATEYPLLALYLRNLYEFKPGPIYDQGAPDTFWEPAYAHIFIYNTVINNIEKVPDGTDATRKQLKAEAQIGRAFEYLTLVNGYANHYNPVTAATDLGVPILLSEDINAPYKRNTVAEVYAQIQKDLDEALPNLAATAPNNFHPIKSVGFAFLSKMYLYMGNYAEALKNVNEALKLNSALIDYKLYTTKNGTTFGRVCTKLDPLVPFPDANKSIESVWVRNGASSIGDLNAAVYASDDLLATYRANLPVGATDQRLALFFCNGVSNFGSAPVFFPGRYLWAPYFQANFGFSTPELLLIAAECEARVGSKDKAVGYLDVLRNSRIINNIGLSAATNDIALKLALDERRREMPFLGITRLTDLKRLNMDSRFAKTVTHVTGTQSFQIPANDNRYILPLPPKVLEFNPTIPQYQR</sequence>
<name>A0AAJ5W9M6_9SPHI</name>
<accession>A0AAJ5W9M6</accession>
<evidence type="ECO:0000259" key="7">
    <source>
        <dbReference type="Pfam" id="PF07980"/>
    </source>
</evidence>
<keyword evidence="4" id="KW-0472">Membrane</keyword>